<feature type="compositionally biased region" description="Low complexity" evidence="1">
    <location>
        <begin position="11"/>
        <end position="20"/>
    </location>
</feature>
<feature type="region of interest" description="Disordered" evidence="1">
    <location>
        <begin position="1"/>
        <end position="20"/>
    </location>
</feature>
<sequence>MSDDTVAIPPSSVSGSSQVSLVAPLSGKSVNISGRDRRQQDAMQMPLEAINRRETEMGVRALKRQWSASIRFSLIGKGSIWSECQQFIIPDIDSHTLVTYQSSKAGMILIRSCQEIPSNDRLTVDPESVDHKINSRTAINSRTCTFTLRQVDRLSDCKHLTIFSPVNAKITNVILQCHESGAVSIRSCQVRSIKGEPTYDPATHKQELRLRTVVNSRTNELTLNEEGTRLNNCKRLTISDIDGDKRTVVVFESDASGKVRISSFERRSIGKVFSFDSELDEEKLTWKSVYLVLSKAQSVSLNDNVVEIRDGIAASYQTQPPDETHKIVVCTQGLFSLVMQQHPGSQLVLGIARSAVKTKDELEREYTAVLKLRAEGGSSKGQGSKVSNASSLAMEGGGETTVGISNQTSVEQTTTGSDLKLRSKL</sequence>
<feature type="compositionally biased region" description="Polar residues" evidence="1">
    <location>
        <begin position="402"/>
        <end position="417"/>
    </location>
</feature>
<evidence type="ECO:0000313" key="3">
    <source>
        <dbReference type="Proteomes" id="UP000289152"/>
    </source>
</evidence>
<gene>
    <name evidence="2" type="ORF">M231_06946</name>
</gene>
<name>A0A4Q1BCL9_TREME</name>
<dbReference type="AlphaFoldDB" id="A0A4Q1BCL9"/>
<comment type="caution">
    <text evidence="2">The sequence shown here is derived from an EMBL/GenBank/DDBJ whole genome shotgun (WGS) entry which is preliminary data.</text>
</comment>
<proteinExistence type="predicted"/>
<protein>
    <submittedName>
        <fullName evidence="2">Uncharacterized protein</fullName>
    </submittedName>
</protein>
<dbReference type="VEuPathDB" id="FungiDB:TREMEDRAFT_64087"/>
<organism evidence="2 3">
    <name type="scientific">Tremella mesenterica</name>
    <name type="common">Jelly fungus</name>
    <dbReference type="NCBI Taxonomy" id="5217"/>
    <lineage>
        <taxon>Eukaryota</taxon>
        <taxon>Fungi</taxon>
        <taxon>Dikarya</taxon>
        <taxon>Basidiomycota</taxon>
        <taxon>Agaricomycotina</taxon>
        <taxon>Tremellomycetes</taxon>
        <taxon>Tremellales</taxon>
        <taxon>Tremellaceae</taxon>
        <taxon>Tremella</taxon>
    </lineage>
</organism>
<dbReference type="EMBL" id="SDIL01000121">
    <property type="protein sequence ID" value="RXK35807.1"/>
    <property type="molecule type" value="Genomic_DNA"/>
</dbReference>
<feature type="region of interest" description="Disordered" evidence="1">
    <location>
        <begin position="376"/>
        <end position="425"/>
    </location>
</feature>
<reference evidence="2 3" key="1">
    <citation type="submission" date="2016-06" db="EMBL/GenBank/DDBJ databases">
        <title>Evolution of pathogenesis and genome organization in the Tremellales.</title>
        <authorList>
            <person name="Cuomo C."/>
            <person name="Litvintseva A."/>
            <person name="Heitman J."/>
            <person name="Chen Y."/>
            <person name="Sun S."/>
            <person name="Springer D."/>
            <person name="Dromer F."/>
            <person name="Young S."/>
            <person name="Zeng Q."/>
            <person name="Chapman S."/>
            <person name="Gujja S."/>
            <person name="Saif S."/>
            <person name="Birren B."/>
        </authorList>
    </citation>
    <scope>NUCLEOTIDE SEQUENCE [LARGE SCALE GENOMIC DNA]</scope>
    <source>
        <strain evidence="2 3">ATCC 28783</strain>
    </source>
</reference>
<keyword evidence="3" id="KW-1185">Reference proteome</keyword>
<evidence type="ECO:0000256" key="1">
    <source>
        <dbReference type="SAM" id="MobiDB-lite"/>
    </source>
</evidence>
<dbReference type="Proteomes" id="UP000289152">
    <property type="component" value="Unassembled WGS sequence"/>
</dbReference>
<accession>A0A4Q1BCL9</accession>
<evidence type="ECO:0000313" key="2">
    <source>
        <dbReference type="EMBL" id="RXK35807.1"/>
    </source>
</evidence>
<dbReference type="InParanoid" id="A0A4Q1BCL9"/>